<dbReference type="PROSITE" id="PS51375">
    <property type="entry name" value="PPR"/>
    <property type="match status" value="3"/>
</dbReference>
<keyword evidence="1" id="KW-0677">Repeat</keyword>
<comment type="caution">
    <text evidence="4">The sequence shown here is derived from an EMBL/GenBank/DDBJ whole genome shotgun (WGS) entry which is preliminary data.</text>
</comment>
<dbReference type="SUPFAM" id="SSF48452">
    <property type="entry name" value="TPR-like"/>
    <property type="match status" value="1"/>
</dbReference>
<dbReference type="PANTHER" id="PTHR47447">
    <property type="entry name" value="OS03G0856100 PROTEIN"/>
    <property type="match status" value="1"/>
</dbReference>
<dbReference type="NCBIfam" id="TIGR00756">
    <property type="entry name" value="PPR"/>
    <property type="match status" value="3"/>
</dbReference>
<sequence>MGLHKVEEAEELLQDMRKMKVEPNLVIFNTMLNIYASARRGAKAEQVFRELVRRGRPDAAAFGSLVKASARMGDMQRCMSWMQRAEASERLDAKAYYSLISACAQAGDVAAARKALEEMKGKGLAEDTIACTGVVRACAVAGDLPEAEKTLRHMEASGLRPNTFTANAVMTLCANAQRPLTAEKWFFRLAKQWVAPEVVVFNSLLLNWKQDPCRMQEWMRRMRVAKQLDVITYNCLLNAAAIVNDDKLASETWAEMRQQFRPTLGSYRSYSKALARVGRYDTLSSLLEEMATEFPYVDAFCRRALISACANAQSNAQRGLDEKAAEVARAAFLAGRQRLAGDVYARRAARLALGSTGYRKLLKELKLEPSEVGEVEEPQETFREARRVATAHFVVTPRGMPGFGVQKATPRIASPEQMDGFEEPQQSAFTVSSAAEPLLRLSGRRGADQELAESTRLKLKPARP</sequence>
<dbReference type="AlphaFoldDB" id="A0AA36I3S9"/>
<dbReference type="Pfam" id="PF01535">
    <property type="entry name" value="PPR"/>
    <property type="match status" value="1"/>
</dbReference>
<protein>
    <recommendedName>
        <fullName evidence="6">Pentatricopeptide repeat-containing protein</fullName>
    </recommendedName>
</protein>
<dbReference type="Proteomes" id="UP001178507">
    <property type="component" value="Unassembled WGS sequence"/>
</dbReference>
<feature type="repeat" description="PPR" evidence="2">
    <location>
        <begin position="92"/>
        <end position="126"/>
    </location>
</feature>
<evidence type="ECO:0000256" key="1">
    <source>
        <dbReference type="ARBA" id="ARBA00022737"/>
    </source>
</evidence>
<evidence type="ECO:0000256" key="3">
    <source>
        <dbReference type="SAM" id="MobiDB-lite"/>
    </source>
</evidence>
<dbReference type="Pfam" id="PF13812">
    <property type="entry name" value="PPR_3"/>
    <property type="match status" value="2"/>
</dbReference>
<dbReference type="InterPro" id="IPR011990">
    <property type="entry name" value="TPR-like_helical_dom_sf"/>
</dbReference>
<feature type="repeat" description="PPR" evidence="2">
    <location>
        <begin position="127"/>
        <end position="161"/>
    </location>
</feature>
<evidence type="ECO:0000313" key="5">
    <source>
        <dbReference type="Proteomes" id="UP001178507"/>
    </source>
</evidence>
<evidence type="ECO:0000313" key="4">
    <source>
        <dbReference type="EMBL" id="CAJ1380526.1"/>
    </source>
</evidence>
<feature type="repeat" description="PPR" evidence="2">
    <location>
        <begin position="24"/>
        <end position="58"/>
    </location>
</feature>
<feature type="compositionally biased region" description="Basic and acidic residues" evidence="3">
    <location>
        <begin position="445"/>
        <end position="456"/>
    </location>
</feature>
<organism evidence="4 5">
    <name type="scientific">Effrenium voratum</name>
    <dbReference type="NCBI Taxonomy" id="2562239"/>
    <lineage>
        <taxon>Eukaryota</taxon>
        <taxon>Sar</taxon>
        <taxon>Alveolata</taxon>
        <taxon>Dinophyceae</taxon>
        <taxon>Suessiales</taxon>
        <taxon>Symbiodiniaceae</taxon>
        <taxon>Effrenium</taxon>
    </lineage>
</organism>
<accession>A0AA36I3S9</accession>
<dbReference type="EMBL" id="CAUJNA010000718">
    <property type="protein sequence ID" value="CAJ1380526.1"/>
    <property type="molecule type" value="Genomic_DNA"/>
</dbReference>
<dbReference type="Gene3D" id="1.25.40.10">
    <property type="entry name" value="Tetratricopeptide repeat domain"/>
    <property type="match status" value="3"/>
</dbReference>
<dbReference type="InterPro" id="IPR002885">
    <property type="entry name" value="PPR_rpt"/>
</dbReference>
<name>A0AA36I3S9_9DINO</name>
<feature type="region of interest" description="Disordered" evidence="3">
    <location>
        <begin position="440"/>
        <end position="464"/>
    </location>
</feature>
<keyword evidence="5" id="KW-1185">Reference proteome</keyword>
<evidence type="ECO:0000256" key="2">
    <source>
        <dbReference type="PROSITE-ProRule" id="PRU00708"/>
    </source>
</evidence>
<proteinExistence type="predicted"/>
<reference evidence="4" key="1">
    <citation type="submission" date="2023-08" db="EMBL/GenBank/DDBJ databases">
        <authorList>
            <person name="Chen Y."/>
            <person name="Shah S."/>
            <person name="Dougan E. K."/>
            <person name="Thang M."/>
            <person name="Chan C."/>
        </authorList>
    </citation>
    <scope>NUCLEOTIDE SEQUENCE</scope>
</reference>
<dbReference type="PANTHER" id="PTHR47447:SF17">
    <property type="entry name" value="OS12G0638900 PROTEIN"/>
    <property type="match status" value="1"/>
</dbReference>
<evidence type="ECO:0008006" key="6">
    <source>
        <dbReference type="Google" id="ProtNLM"/>
    </source>
</evidence>
<gene>
    <name evidence="4" type="ORF">EVOR1521_LOCUS8447</name>
</gene>